<dbReference type="CDD" id="cd12401">
    <property type="entry name" value="RRM_eIF4H"/>
    <property type="match status" value="1"/>
</dbReference>
<evidence type="ECO:0000256" key="11">
    <source>
        <dbReference type="PROSITE-ProRule" id="PRU00176"/>
    </source>
</evidence>
<comment type="function">
    <text evidence="10">Stimulates the RNA helicase activity of EIF4A in the translation initiation complex. Binds weakly mRNA.</text>
</comment>
<feature type="non-terminal residue" evidence="14">
    <location>
        <position position="220"/>
    </location>
</feature>
<feature type="compositionally biased region" description="Gly residues" evidence="12">
    <location>
        <begin position="143"/>
        <end position="158"/>
    </location>
</feature>
<keyword evidence="6" id="KW-0597">Phosphoprotein</keyword>
<name>A0A1B6E434_9HEMI</name>
<feature type="region of interest" description="Disordered" evidence="12">
    <location>
        <begin position="181"/>
        <end position="201"/>
    </location>
</feature>
<evidence type="ECO:0000256" key="9">
    <source>
        <dbReference type="ARBA" id="ARBA00022990"/>
    </source>
</evidence>
<dbReference type="SMART" id="SM00360">
    <property type="entry name" value="RRM"/>
    <property type="match status" value="1"/>
</dbReference>
<dbReference type="InterPro" id="IPR035979">
    <property type="entry name" value="RBD_domain_sf"/>
</dbReference>
<dbReference type="PROSITE" id="PS50102">
    <property type="entry name" value="RRM"/>
    <property type="match status" value="1"/>
</dbReference>
<sequence length="220" mass="23885">IYLIHSTFNSIQSNMAGRFADRGDSRGYGSDRRKPLPTEPPFTAYIGNLPLGVVQGDIIEIFHKSQVTNKSTNKTFNVKSVRLVKDRETDKFKGFCYVEFEDLDSLKEALELDNMLSVEGKMLRIDLADDKKSDRGFDRNRGRGGGGGVGGGGGGFRGGNRNLGGGDDFFGGGGGFIDRSHRGGRGGFAERGNRGNYGQFDDSGTGDRLLMNWGRGGNRV</sequence>
<dbReference type="SUPFAM" id="SSF54928">
    <property type="entry name" value="RNA-binding domain, RBD"/>
    <property type="match status" value="1"/>
</dbReference>
<dbReference type="PANTHER" id="PTHR23236:SF11">
    <property type="entry name" value="EUKARYOTIC TRANSLATION INITIATION FACTOR 4H"/>
    <property type="match status" value="1"/>
</dbReference>
<evidence type="ECO:0000256" key="7">
    <source>
        <dbReference type="ARBA" id="ARBA00022884"/>
    </source>
</evidence>
<dbReference type="InterPro" id="IPR034229">
    <property type="entry name" value="eIF4H_RRM"/>
</dbReference>
<dbReference type="InterPro" id="IPR000504">
    <property type="entry name" value="RRM_dom"/>
</dbReference>
<dbReference type="AlphaFoldDB" id="A0A1B6E434"/>
<evidence type="ECO:0000256" key="3">
    <source>
        <dbReference type="ARBA" id="ARBA00022481"/>
    </source>
</evidence>
<evidence type="ECO:0000256" key="2">
    <source>
        <dbReference type="ARBA" id="ARBA00013856"/>
    </source>
</evidence>
<protein>
    <recommendedName>
        <fullName evidence="2">Eukaryotic translation initiation factor 4H</fullName>
    </recommendedName>
</protein>
<evidence type="ECO:0000259" key="13">
    <source>
        <dbReference type="PROSITE" id="PS50102"/>
    </source>
</evidence>
<keyword evidence="3" id="KW-0488">Methylation</keyword>
<dbReference type="PANTHER" id="PTHR23236">
    <property type="entry name" value="EUKARYOTIC TRANSLATION INITIATION FACTOR 4B/4H"/>
    <property type="match status" value="1"/>
</dbReference>
<keyword evidence="8" id="KW-0648">Protein biosynthesis</keyword>
<feature type="region of interest" description="Disordered" evidence="12">
    <location>
        <begin position="134"/>
        <end position="158"/>
    </location>
</feature>
<evidence type="ECO:0000256" key="10">
    <source>
        <dbReference type="ARBA" id="ARBA00025462"/>
    </source>
</evidence>
<reference evidence="14" key="1">
    <citation type="submission" date="2015-12" db="EMBL/GenBank/DDBJ databases">
        <title>De novo transcriptome assembly of four potential Pierce s Disease insect vectors from Arizona vineyards.</title>
        <authorList>
            <person name="Tassone E.E."/>
        </authorList>
    </citation>
    <scope>NUCLEOTIDE SEQUENCE</scope>
</reference>
<dbReference type="FunFam" id="3.30.70.330:FF:000414">
    <property type="entry name" value="Eukaryotic translation initiation factor 4H"/>
    <property type="match status" value="1"/>
</dbReference>
<keyword evidence="9" id="KW-0007">Acetylation</keyword>
<evidence type="ECO:0000256" key="6">
    <source>
        <dbReference type="ARBA" id="ARBA00022553"/>
    </source>
</evidence>
<dbReference type="EMBL" id="GEDC01004623">
    <property type="protein sequence ID" value="JAS32675.1"/>
    <property type="molecule type" value="Transcribed_RNA"/>
</dbReference>
<organism evidence="14">
    <name type="scientific">Clastoptera arizonana</name>
    <name type="common">Arizona spittle bug</name>
    <dbReference type="NCBI Taxonomy" id="38151"/>
    <lineage>
        <taxon>Eukaryota</taxon>
        <taxon>Metazoa</taxon>
        <taxon>Ecdysozoa</taxon>
        <taxon>Arthropoda</taxon>
        <taxon>Hexapoda</taxon>
        <taxon>Insecta</taxon>
        <taxon>Pterygota</taxon>
        <taxon>Neoptera</taxon>
        <taxon>Paraneoptera</taxon>
        <taxon>Hemiptera</taxon>
        <taxon>Auchenorrhyncha</taxon>
        <taxon>Cercopoidea</taxon>
        <taxon>Clastopteridae</taxon>
        <taxon>Clastoptera</taxon>
    </lineage>
</organism>
<dbReference type="InterPro" id="IPR012677">
    <property type="entry name" value="Nucleotide-bd_a/b_plait_sf"/>
</dbReference>
<proteinExistence type="predicted"/>
<evidence type="ECO:0000256" key="8">
    <source>
        <dbReference type="ARBA" id="ARBA00022917"/>
    </source>
</evidence>
<evidence type="ECO:0000256" key="5">
    <source>
        <dbReference type="ARBA" id="ARBA00022540"/>
    </source>
</evidence>
<evidence type="ECO:0000256" key="1">
    <source>
        <dbReference type="ARBA" id="ARBA00004556"/>
    </source>
</evidence>
<dbReference type="GO" id="GO:0003743">
    <property type="term" value="F:translation initiation factor activity"/>
    <property type="evidence" value="ECO:0007669"/>
    <property type="project" value="UniProtKB-KW"/>
</dbReference>
<dbReference type="GO" id="GO:0003723">
    <property type="term" value="F:RNA binding"/>
    <property type="evidence" value="ECO:0007669"/>
    <property type="project" value="UniProtKB-UniRule"/>
</dbReference>
<feature type="domain" description="RRM" evidence="13">
    <location>
        <begin position="42"/>
        <end position="130"/>
    </location>
</feature>
<dbReference type="GO" id="GO:0048471">
    <property type="term" value="C:perinuclear region of cytoplasm"/>
    <property type="evidence" value="ECO:0007669"/>
    <property type="project" value="UniProtKB-SubCell"/>
</dbReference>
<gene>
    <name evidence="14" type="ORF">g.34347</name>
</gene>
<comment type="subcellular location">
    <subcellularLocation>
        <location evidence="1">Cytoplasm</location>
        <location evidence="1">Perinuclear region</location>
    </subcellularLocation>
</comment>
<feature type="non-terminal residue" evidence="14">
    <location>
        <position position="1"/>
    </location>
</feature>
<keyword evidence="7 11" id="KW-0694">RNA-binding</keyword>
<accession>A0A1B6E434</accession>
<evidence type="ECO:0000313" key="14">
    <source>
        <dbReference type="EMBL" id="JAS32675.1"/>
    </source>
</evidence>
<dbReference type="Gene3D" id="3.30.70.330">
    <property type="match status" value="1"/>
</dbReference>
<evidence type="ECO:0000256" key="12">
    <source>
        <dbReference type="SAM" id="MobiDB-lite"/>
    </source>
</evidence>
<keyword evidence="5" id="KW-0396">Initiation factor</keyword>
<keyword evidence="4" id="KW-0963">Cytoplasm</keyword>
<dbReference type="Pfam" id="PF00076">
    <property type="entry name" value="RRM_1"/>
    <property type="match status" value="1"/>
</dbReference>
<evidence type="ECO:0000256" key="4">
    <source>
        <dbReference type="ARBA" id="ARBA00022490"/>
    </source>
</evidence>